<sequence length="115" mass="12955">MSFNEQELIAIKHATSGFFKGGARRQIAQSLQKLAAYLEHIKSTQQQDHHQELLKLLNSFTEMRQEALRRGAKGYSDPNWASAAACESWLQELLGGDEKSVQDVEIVVLDLIERG</sequence>
<dbReference type="KEGG" id="mpq:ABA45_02360"/>
<evidence type="ECO:0000313" key="2">
    <source>
        <dbReference type="Proteomes" id="UP000036406"/>
    </source>
</evidence>
<name>A0A0H4I1A2_9GAMM</name>
<dbReference type="RefSeq" id="WP_048384167.1">
    <property type="nucleotide sequence ID" value="NZ_CP011494.1"/>
</dbReference>
<gene>
    <name evidence="1" type="ORF">ABA45_02360</name>
</gene>
<keyword evidence="2" id="KW-1185">Reference proteome</keyword>
<accession>A0A0H4I1A2</accession>
<reference evidence="1 2" key="1">
    <citation type="submission" date="2015-05" db="EMBL/GenBank/DDBJ databases">
        <title>Complete genome of Marinobacter psychrophilus strain 20041T isolated from sea-ice of the Canadian Basin.</title>
        <authorList>
            <person name="Song L."/>
            <person name="Ren L."/>
            <person name="Yu Y."/>
            <person name="Wang X."/>
        </authorList>
    </citation>
    <scope>NUCLEOTIDE SEQUENCE [LARGE SCALE GENOMIC DNA]</scope>
    <source>
        <strain evidence="1 2">20041</strain>
    </source>
</reference>
<dbReference type="EMBL" id="CP011494">
    <property type="protein sequence ID" value="AKO51400.1"/>
    <property type="molecule type" value="Genomic_DNA"/>
</dbReference>
<dbReference type="AlphaFoldDB" id="A0A0H4I1A2"/>
<dbReference type="Proteomes" id="UP000036406">
    <property type="component" value="Chromosome"/>
</dbReference>
<dbReference type="PATRIC" id="fig|330734.3.peg.533"/>
<proteinExistence type="predicted"/>
<evidence type="ECO:0000313" key="1">
    <source>
        <dbReference type="EMBL" id="AKO51400.1"/>
    </source>
</evidence>
<organism evidence="1 2">
    <name type="scientific">Marinobacter psychrophilus</name>
    <dbReference type="NCBI Taxonomy" id="330734"/>
    <lineage>
        <taxon>Bacteria</taxon>
        <taxon>Pseudomonadati</taxon>
        <taxon>Pseudomonadota</taxon>
        <taxon>Gammaproteobacteria</taxon>
        <taxon>Pseudomonadales</taxon>
        <taxon>Marinobacteraceae</taxon>
        <taxon>Marinobacter</taxon>
    </lineage>
</organism>
<protein>
    <submittedName>
        <fullName evidence="1">Uncharacterized protein</fullName>
    </submittedName>
</protein>